<comment type="catalytic activity">
    <reaction evidence="13">
        <text>tRNA(Met) + L-methionine + ATP = L-methionyl-tRNA(Met) + AMP + diphosphate</text>
        <dbReference type="Rhea" id="RHEA:13481"/>
        <dbReference type="Rhea" id="RHEA-COMP:9667"/>
        <dbReference type="Rhea" id="RHEA-COMP:9698"/>
        <dbReference type="ChEBI" id="CHEBI:30616"/>
        <dbReference type="ChEBI" id="CHEBI:33019"/>
        <dbReference type="ChEBI" id="CHEBI:57844"/>
        <dbReference type="ChEBI" id="CHEBI:78442"/>
        <dbReference type="ChEBI" id="CHEBI:78530"/>
        <dbReference type="ChEBI" id="CHEBI:456215"/>
        <dbReference type="EC" id="6.1.1.10"/>
    </reaction>
</comment>
<dbReference type="InterPro" id="IPR009080">
    <property type="entry name" value="tRNAsynth_Ia_anticodon-bd"/>
</dbReference>
<reference evidence="18" key="1">
    <citation type="journal article" date="2018" name="Nat. Microbiol.">
        <title>Leveraging single-cell genomics to expand the fungal tree of life.</title>
        <authorList>
            <person name="Ahrendt S.R."/>
            <person name="Quandt C.A."/>
            <person name="Ciobanu D."/>
            <person name="Clum A."/>
            <person name="Salamov A."/>
            <person name="Andreopoulos B."/>
            <person name="Cheng J.F."/>
            <person name="Woyke T."/>
            <person name="Pelin A."/>
            <person name="Henrissat B."/>
            <person name="Reynolds N.K."/>
            <person name="Benny G.L."/>
            <person name="Smith M.E."/>
            <person name="James T.Y."/>
            <person name="Grigoriev I.V."/>
        </authorList>
    </citation>
    <scope>NUCLEOTIDE SEQUENCE [LARGE SCALE GENOMIC DNA]</scope>
</reference>
<keyword evidence="10 14" id="KW-0648">Protein biosynthesis</keyword>
<dbReference type="PROSITE" id="PS00178">
    <property type="entry name" value="AA_TRNA_LIGASE_I"/>
    <property type="match status" value="1"/>
</dbReference>
<dbReference type="SUPFAM" id="SSF47323">
    <property type="entry name" value="Anticodon-binding domain of a subclass of class I aminoacyl-tRNA synthetases"/>
    <property type="match status" value="1"/>
</dbReference>
<evidence type="ECO:0000256" key="10">
    <source>
        <dbReference type="ARBA" id="ARBA00022917"/>
    </source>
</evidence>
<dbReference type="CDD" id="cd00814">
    <property type="entry name" value="MetRS_core"/>
    <property type="match status" value="1"/>
</dbReference>
<dbReference type="InterPro" id="IPR041872">
    <property type="entry name" value="Anticodon_Met"/>
</dbReference>
<evidence type="ECO:0000256" key="14">
    <source>
        <dbReference type="RuleBase" id="RU363039"/>
    </source>
</evidence>
<dbReference type="OrthoDB" id="5844513at2759"/>
<keyword evidence="9" id="KW-0694">RNA-binding</keyword>
<dbReference type="PANTHER" id="PTHR45765:SF1">
    <property type="entry name" value="METHIONINE--TRNA LIGASE, CYTOPLASMIC"/>
    <property type="match status" value="1"/>
</dbReference>
<dbReference type="InterPro" id="IPR015413">
    <property type="entry name" value="Methionyl/Leucyl_tRNA_Synth"/>
</dbReference>
<dbReference type="GO" id="GO:0000049">
    <property type="term" value="F:tRNA binding"/>
    <property type="evidence" value="ECO:0007669"/>
    <property type="project" value="UniProtKB-KW"/>
</dbReference>
<keyword evidence="5" id="KW-0820">tRNA-binding</keyword>
<keyword evidence="8 14" id="KW-0067">ATP-binding</keyword>
<dbReference type="PRINTS" id="PR01041">
    <property type="entry name" value="TRNASYNTHMET"/>
</dbReference>
<keyword evidence="6 14" id="KW-0436">Ligase</keyword>
<dbReference type="Pfam" id="PF19303">
    <property type="entry name" value="Anticodon_3"/>
    <property type="match status" value="1"/>
</dbReference>
<dbReference type="GO" id="GO:0004825">
    <property type="term" value="F:methionine-tRNA ligase activity"/>
    <property type="evidence" value="ECO:0007669"/>
    <property type="project" value="UniProtKB-EC"/>
</dbReference>
<proteinExistence type="inferred from homology"/>
<comment type="similarity">
    <text evidence="2 14">Belongs to the class-I aminoacyl-tRNA synthetase family.</text>
</comment>
<dbReference type="GO" id="GO:0005524">
    <property type="term" value="F:ATP binding"/>
    <property type="evidence" value="ECO:0007669"/>
    <property type="project" value="UniProtKB-KW"/>
</dbReference>
<dbReference type="Proteomes" id="UP000267251">
    <property type="component" value="Unassembled WGS sequence"/>
</dbReference>
<sequence>MLNLTIRCTQTHSFSPPSSDRLPKEGEENVLITSALPYVNNVPHLGNIIGSVLSADVFSRYCRVRGKNVLYVCGTDEYGTATETKALSEGVTCQELCDKFHKLHADVYKWFQVDFDIFGRTSTQAQTDIAQDIFLKLQERNYTFESSMDQLHCASCNRFLADRFVEGTCPKCSYSDARGDQCDGCGNLLNAPDLINPRCKLDNSTPTIRTSTHQFLDLSRLQPKCEAFVEKSSKEGKWSSNGLIITTSWLKEGLQPRCITRDLHWGSPVPVPGYEKKVFYVWYDAPIGYPSITACYTPKWEEWWKNPDNVKLYQFMGKDNVPFHTVIFPSCLIGTDDPWTLLHHISTTEYLNYEDAKFSKSRGVGVFGDNAQATGIPPSVWRYYLLSSRPETGDTIFTWKDLIQRNNSELLATVGNLVNRVMKFLDAANKYNGVLPEFTLQPEAGTEGGEEEGKAEAELITKVNDLISQYIQQLDAVQIRAGLRTAMEVAHVGNVYLQDNRLDNTLFAEHRPQCDRVLGVSINLIYLLGSLLYPYMPETSDAIWRQLGAPARRLLPTWTAQELRGGHPLGKPEYLFTRIDPKM</sequence>
<evidence type="ECO:0000313" key="18">
    <source>
        <dbReference type="Proteomes" id="UP000267251"/>
    </source>
</evidence>
<dbReference type="AlphaFoldDB" id="A0A4P9Y708"/>
<keyword evidence="7 14" id="KW-0547">Nucleotide-binding</keyword>
<evidence type="ECO:0000256" key="13">
    <source>
        <dbReference type="ARBA" id="ARBA00047364"/>
    </source>
</evidence>
<keyword evidence="18" id="KW-1185">Reference proteome</keyword>
<evidence type="ECO:0000256" key="8">
    <source>
        <dbReference type="ARBA" id="ARBA00022840"/>
    </source>
</evidence>
<evidence type="ECO:0000256" key="6">
    <source>
        <dbReference type="ARBA" id="ARBA00022598"/>
    </source>
</evidence>
<dbReference type="InterPro" id="IPR029038">
    <property type="entry name" value="MetRS_Zn"/>
</dbReference>
<dbReference type="SUPFAM" id="SSF57770">
    <property type="entry name" value="Methionyl-tRNA synthetase (MetRS), Zn-domain"/>
    <property type="match status" value="1"/>
</dbReference>
<comment type="subcellular location">
    <subcellularLocation>
        <location evidence="1">Cytoplasm</location>
    </subcellularLocation>
</comment>
<dbReference type="Pfam" id="PF09334">
    <property type="entry name" value="tRNA-synt_1g"/>
    <property type="match status" value="1"/>
</dbReference>
<feature type="domain" description="Methionyl/Leucyl tRNA synthetase" evidence="15">
    <location>
        <begin position="30"/>
        <end position="422"/>
    </location>
</feature>
<dbReference type="EMBL" id="KZ987813">
    <property type="protein sequence ID" value="RKP14602.1"/>
    <property type="molecule type" value="Genomic_DNA"/>
</dbReference>
<evidence type="ECO:0000256" key="4">
    <source>
        <dbReference type="ARBA" id="ARBA00022490"/>
    </source>
</evidence>
<organism evidence="17 18">
    <name type="scientific">Piptocephalis cylindrospora</name>
    <dbReference type="NCBI Taxonomy" id="1907219"/>
    <lineage>
        <taxon>Eukaryota</taxon>
        <taxon>Fungi</taxon>
        <taxon>Fungi incertae sedis</taxon>
        <taxon>Zoopagomycota</taxon>
        <taxon>Zoopagomycotina</taxon>
        <taxon>Zoopagomycetes</taxon>
        <taxon>Zoopagales</taxon>
        <taxon>Piptocephalidaceae</taxon>
        <taxon>Piptocephalis</taxon>
    </lineage>
</organism>
<dbReference type="GO" id="GO:0006431">
    <property type="term" value="P:methionyl-tRNA aminoacylation"/>
    <property type="evidence" value="ECO:0007669"/>
    <property type="project" value="InterPro"/>
</dbReference>
<dbReference type="Gene3D" id="1.10.730.10">
    <property type="entry name" value="Isoleucyl-tRNA Synthetase, Domain 1"/>
    <property type="match status" value="1"/>
</dbReference>
<evidence type="ECO:0000259" key="15">
    <source>
        <dbReference type="Pfam" id="PF09334"/>
    </source>
</evidence>
<dbReference type="PANTHER" id="PTHR45765">
    <property type="entry name" value="METHIONINE--TRNA LIGASE"/>
    <property type="match status" value="1"/>
</dbReference>
<name>A0A4P9Y708_9FUNG</name>
<feature type="domain" description="Methionyl-tRNA synthetase anticodon-binding" evidence="16">
    <location>
        <begin position="449"/>
        <end position="580"/>
    </location>
</feature>
<gene>
    <name evidence="17" type="ORF">BJ684DRAFT_8301</name>
</gene>
<dbReference type="GO" id="GO:0005829">
    <property type="term" value="C:cytosol"/>
    <property type="evidence" value="ECO:0007669"/>
    <property type="project" value="TreeGrafter"/>
</dbReference>
<dbReference type="InterPro" id="IPR023458">
    <property type="entry name" value="Met-tRNA_ligase_1"/>
</dbReference>
<keyword evidence="4" id="KW-0963">Cytoplasm</keyword>
<dbReference type="NCBIfam" id="TIGR00398">
    <property type="entry name" value="metG"/>
    <property type="match status" value="1"/>
</dbReference>
<evidence type="ECO:0000313" key="17">
    <source>
        <dbReference type="EMBL" id="RKP14602.1"/>
    </source>
</evidence>
<dbReference type="Gene3D" id="2.20.28.20">
    <property type="entry name" value="Methionyl-tRNA synthetase, Zn-domain"/>
    <property type="match status" value="1"/>
</dbReference>
<evidence type="ECO:0000256" key="2">
    <source>
        <dbReference type="ARBA" id="ARBA00005594"/>
    </source>
</evidence>
<accession>A0A4P9Y708</accession>
<dbReference type="GO" id="GO:0017101">
    <property type="term" value="C:aminoacyl-tRNA synthetase multienzyme complex"/>
    <property type="evidence" value="ECO:0007669"/>
    <property type="project" value="TreeGrafter"/>
</dbReference>
<evidence type="ECO:0000256" key="5">
    <source>
        <dbReference type="ARBA" id="ARBA00022555"/>
    </source>
</evidence>
<dbReference type="FunFam" id="2.20.28.20:FF:000001">
    <property type="entry name" value="Methionine--tRNA ligase"/>
    <property type="match status" value="1"/>
</dbReference>
<evidence type="ECO:0000259" key="16">
    <source>
        <dbReference type="Pfam" id="PF19303"/>
    </source>
</evidence>
<dbReference type="InterPro" id="IPR014758">
    <property type="entry name" value="Met-tRNA_synth"/>
</dbReference>
<evidence type="ECO:0000256" key="1">
    <source>
        <dbReference type="ARBA" id="ARBA00004496"/>
    </source>
</evidence>
<dbReference type="FunFam" id="1.10.730.10:FF:000031">
    <property type="entry name" value="Putative Methionyl-tRNA synthetase"/>
    <property type="match status" value="1"/>
</dbReference>
<dbReference type="InterPro" id="IPR033911">
    <property type="entry name" value="MetRS_core"/>
</dbReference>
<dbReference type="InterPro" id="IPR014729">
    <property type="entry name" value="Rossmann-like_a/b/a_fold"/>
</dbReference>
<dbReference type="InterPro" id="IPR001412">
    <property type="entry name" value="aa-tRNA-synth_I_CS"/>
</dbReference>
<keyword evidence="11 14" id="KW-0030">Aminoacyl-tRNA synthetase</keyword>
<dbReference type="SUPFAM" id="SSF52374">
    <property type="entry name" value="Nucleotidylyl transferase"/>
    <property type="match status" value="1"/>
</dbReference>
<dbReference type="EC" id="6.1.1.10" evidence="3"/>
<protein>
    <recommendedName>
        <fullName evidence="3">methionine--tRNA ligase</fullName>
        <ecNumber evidence="3">6.1.1.10</ecNumber>
    </recommendedName>
    <alternativeName>
        <fullName evidence="12">Methionyl-tRNA synthetase</fullName>
    </alternativeName>
</protein>
<evidence type="ECO:0000256" key="12">
    <source>
        <dbReference type="ARBA" id="ARBA00030904"/>
    </source>
</evidence>
<evidence type="ECO:0000256" key="7">
    <source>
        <dbReference type="ARBA" id="ARBA00022741"/>
    </source>
</evidence>
<dbReference type="Gene3D" id="3.40.50.620">
    <property type="entry name" value="HUPs"/>
    <property type="match status" value="1"/>
</dbReference>
<evidence type="ECO:0000256" key="11">
    <source>
        <dbReference type="ARBA" id="ARBA00023146"/>
    </source>
</evidence>
<evidence type="ECO:0000256" key="3">
    <source>
        <dbReference type="ARBA" id="ARBA00012838"/>
    </source>
</evidence>
<evidence type="ECO:0000256" key="9">
    <source>
        <dbReference type="ARBA" id="ARBA00022884"/>
    </source>
</evidence>
<dbReference type="CDD" id="cd07957">
    <property type="entry name" value="Anticodon_Ia_Met"/>
    <property type="match status" value="1"/>
</dbReference>